<dbReference type="OrthoDB" id="9761056at2"/>
<dbReference type="GO" id="GO:0015129">
    <property type="term" value="F:lactate transmembrane transporter activity"/>
    <property type="evidence" value="ECO:0007669"/>
    <property type="project" value="UniProtKB-UniRule"/>
</dbReference>
<evidence type="ECO:0000256" key="3">
    <source>
        <dbReference type="ARBA" id="ARBA00022448"/>
    </source>
</evidence>
<evidence type="ECO:0000256" key="1">
    <source>
        <dbReference type="ARBA" id="ARBA00004651"/>
    </source>
</evidence>
<name>W6JZ33_9MICO</name>
<accession>W6JZ33</accession>
<proteinExistence type="inferred from homology"/>
<comment type="subcellular location">
    <subcellularLocation>
        <location evidence="1 8">Cell membrane</location>
        <topology evidence="1 8">Multi-pass membrane protein</topology>
    </subcellularLocation>
</comment>
<feature type="transmembrane region" description="Helical" evidence="8">
    <location>
        <begin position="200"/>
        <end position="216"/>
    </location>
</feature>
<evidence type="ECO:0000256" key="7">
    <source>
        <dbReference type="ARBA" id="ARBA00023136"/>
    </source>
</evidence>
<evidence type="ECO:0000256" key="4">
    <source>
        <dbReference type="ARBA" id="ARBA00022475"/>
    </source>
</evidence>
<dbReference type="GO" id="GO:0005886">
    <property type="term" value="C:plasma membrane"/>
    <property type="evidence" value="ECO:0007669"/>
    <property type="project" value="UniProtKB-SubCell"/>
</dbReference>
<keyword evidence="10" id="KW-1185">Reference proteome</keyword>
<comment type="caution">
    <text evidence="9">The sequence shown here is derived from an EMBL/GenBank/DDBJ whole genome shotgun (WGS) entry which is preliminary data.</text>
</comment>
<keyword evidence="7 8" id="KW-0472">Membrane</keyword>
<evidence type="ECO:0000256" key="5">
    <source>
        <dbReference type="ARBA" id="ARBA00022692"/>
    </source>
</evidence>
<feature type="transmembrane region" description="Helical" evidence="8">
    <location>
        <begin position="76"/>
        <end position="97"/>
    </location>
</feature>
<keyword evidence="3 8" id="KW-0813">Transport</keyword>
<dbReference type="PANTHER" id="PTHR30003:SF0">
    <property type="entry name" value="GLYCOLATE PERMEASE GLCA-RELATED"/>
    <property type="match status" value="1"/>
</dbReference>
<evidence type="ECO:0000313" key="9">
    <source>
        <dbReference type="EMBL" id="CCH73925.1"/>
    </source>
</evidence>
<dbReference type="AlphaFoldDB" id="W6JZ33"/>
<dbReference type="STRING" id="1193182.BN11_3530004"/>
<keyword evidence="4 8" id="KW-1003">Cell membrane</keyword>
<dbReference type="EMBL" id="CAJA01000283">
    <property type="protein sequence ID" value="CCH73925.1"/>
    <property type="molecule type" value="Genomic_DNA"/>
</dbReference>
<dbReference type="GO" id="GO:0015295">
    <property type="term" value="F:solute:proton symporter activity"/>
    <property type="evidence" value="ECO:0007669"/>
    <property type="project" value="TreeGrafter"/>
</dbReference>
<feature type="transmembrane region" description="Helical" evidence="8">
    <location>
        <begin position="423"/>
        <end position="441"/>
    </location>
</feature>
<dbReference type="RefSeq" id="WP_048699490.1">
    <property type="nucleotide sequence ID" value="NZ_HG764815.1"/>
</dbReference>
<feature type="transmembrane region" description="Helical" evidence="8">
    <location>
        <begin position="118"/>
        <end position="137"/>
    </location>
</feature>
<keyword evidence="5 8" id="KW-0812">Transmembrane</keyword>
<comment type="function">
    <text evidence="8">Uptake of L-lactate across the membrane. Can also transport D-lactate and glycolate.</text>
</comment>
<evidence type="ECO:0000256" key="6">
    <source>
        <dbReference type="ARBA" id="ARBA00022989"/>
    </source>
</evidence>
<feature type="transmembrane region" description="Helical" evidence="8">
    <location>
        <begin position="328"/>
        <end position="345"/>
    </location>
</feature>
<feature type="transmembrane region" description="Helical" evidence="8">
    <location>
        <begin position="382"/>
        <end position="403"/>
    </location>
</feature>
<feature type="transmembrane region" description="Helical" evidence="8">
    <location>
        <begin position="44"/>
        <end position="64"/>
    </location>
</feature>
<organism evidence="9 10">
    <name type="scientific">Nostocoides australiense Ben110</name>
    <dbReference type="NCBI Taxonomy" id="1193182"/>
    <lineage>
        <taxon>Bacteria</taxon>
        <taxon>Bacillati</taxon>
        <taxon>Actinomycetota</taxon>
        <taxon>Actinomycetes</taxon>
        <taxon>Micrococcales</taxon>
        <taxon>Intrasporangiaceae</taxon>
        <taxon>Nostocoides</taxon>
    </lineage>
</organism>
<evidence type="ECO:0000256" key="2">
    <source>
        <dbReference type="ARBA" id="ARBA00010100"/>
    </source>
</evidence>
<comment type="similarity">
    <text evidence="2 8">Belongs to the lactate permease family.</text>
</comment>
<dbReference type="InterPro" id="IPR003804">
    <property type="entry name" value="Lactate_perm"/>
</dbReference>
<evidence type="ECO:0000313" key="10">
    <source>
        <dbReference type="Proteomes" id="UP000035763"/>
    </source>
</evidence>
<gene>
    <name evidence="9" type="primary">yvfH</name>
    <name evidence="9" type="ORF">BN11_3530004</name>
</gene>
<sequence>MTAAYTPNPTALGNSLWLTALIALLPLVTIFVTLGALRWKAHKAGLTSLAVAILVAILAFRMPVDLALLSATEGAVFGLFPITWIVMTAIWLYQVTVVSGRFEDLRETFNLVSDDPRVTAILIAFCFGGLMEALAGFGAPVAITGVMLMAVGFSALRAAMIVLLANTAPVAFGAIAIPIITAGNLTGIDYHDIGAYVGRQTPLLAAFVPLLLVFLADGRRGLRQTWPVALTVGVSFGVAQFISSNYVSVELTDIIASLVGLAAGVLLLQVWKPAGREEANERLRTELDREHAELGLTDPDAGGAGGVSTMTKIAVAQPITGSRIGMALFPYLLVIAVFSLAKLWGPLKDFLAGTDRKIHWPGLDGEILNAAGKPVSSTVYNFQWLSSPGTLLLICGFIIALVYRLPMRKAIGEFAATVHKMRFPMLTIASVLALAYVMNLSGQTITIGTWIAGTGAAFAFLSPILGWIGTAVTGSDTSANALFATLQQTAGAKAGIDPTLLVAANTSGGVVGKMISPQNLTIAATAVGLLGQESLIFRKVVAWSIGLLVILCLLVGLQSTVLSGMLP</sequence>
<dbReference type="Proteomes" id="UP000035763">
    <property type="component" value="Unassembled WGS sequence"/>
</dbReference>
<feature type="transmembrane region" description="Helical" evidence="8">
    <location>
        <begin position="16"/>
        <end position="37"/>
    </location>
</feature>
<keyword evidence="6 8" id="KW-1133">Transmembrane helix</keyword>
<feature type="transmembrane region" description="Helical" evidence="8">
    <location>
        <begin position="228"/>
        <end position="248"/>
    </location>
</feature>
<feature type="transmembrane region" description="Helical" evidence="8">
    <location>
        <begin position="540"/>
        <end position="561"/>
    </location>
</feature>
<dbReference type="Pfam" id="PF02652">
    <property type="entry name" value="Lactate_perm"/>
    <property type="match status" value="1"/>
</dbReference>
<reference evidence="9 10" key="1">
    <citation type="journal article" date="2013" name="ISME J.">
        <title>A metabolic model for members of the genus Tetrasphaera involved in enhanced biological phosphorus removal.</title>
        <authorList>
            <person name="Kristiansen R."/>
            <person name="Nguyen H.T.T."/>
            <person name="Saunders A.M."/>
            <person name="Nielsen J.L."/>
            <person name="Wimmer R."/>
            <person name="Le V.Q."/>
            <person name="McIlroy S.J."/>
            <person name="Petrovski S."/>
            <person name="Seviour R.J."/>
            <person name="Calteau A."/>
            <person name="Nielsen K.L."/>
            <person name="Nielsen P.H."/>
        </authorList>
    </citation>
    <scope>NUCLEOTIDE SEQUENCE [LARGE SCALE GENOMIC DNA]</scope>
    <source>
        <strain evidence="9 10">Ben110</strain>
    </source>
</reference>
<evidence type="ECO:0000256" key="8">
    <source>
        <dbReference type="RuleBase" id="RU365092"/>
    </source>
</evidence>
<protein>
    <recommendedName>
        <fullName evidence="8">L-lactate permease</fullName>
    </recommendedName>
</protein>
<feature type="transmembrane region" description="Helical" evidence="8">
    <location>
        <begin position="447"/>
        <end position="468"/>
    </location>
</feature>
<dbReference type="NCBIfam" id="TIGR00795">
    <property type="entry name" value="lctP"/>
    <property type="match status" value="1"/>
</dbReference>
<dbReference type="PANTHER" id="PTHR30003">
    <property type="entry name" value="L-LACTATE PERMEASE"/>
    <property type="match status" value="1"/>
</dbReference>